<reference evidence="1 2" key="1">
    <citation type="submission" date="2016-01" db="EMBL/GenBank/DDBJ databases">
        <title>The draft genome sequence of Aquimarina sp. RZW4-3-2.</title>
        <authorList>
            <person name="Wang Y."/>
        </authorList>
    </citation>
    <scope>NUCLEOTIDE SEQUENCE [LARGE SCALE GENOMIC DNA]</scope>
    <source>
        <strain evidence="1 2">RZW4-3-2</strain>
    </source>
</reference>
<organism evidence="1 2">
    <name type="scientific">Aquimarina aggregata</name>
    <dbReference type="NCBI Taxonomy" id="1642818"/>
    <lineage>
        <taxon>Bacteria</taxon>
        <taxon>Pseudomonadati</taxon>
        <taxon>Bacteroidota</taxon>
        <taxon>Flavobacteriia</taxon>
        <taxon>Flavobacteriales</taxon>
        <taxon>Flavobacteriaceae</taxon>
        <taxon>Aquimarina</taxon>
    </lineage>
</organism>
<accession>A0A162Y5K8</accession>
<dbReference type="AlphaFoldDB" id="A0A162Y5K8"/>
<name>A0A162Y5K8_9FLAO</name>
<protein>
    <submittedName>
        <fullName evidence="1">Uncharacterized protein</fullName>
    </submittedName>
</protein>
<dbReference type="OrthoDB" id="1411058at2"/>
<dbReference type="STRING" id="1642818.AWE51_15235"/>
<dbReference type="Proteomes" id="UP000076715">
    <property type="component" value="Unassembled WGS sequence"/>
</dbReference>
<gene>
    <name evidence="1" type="ORF">AWE51_15235</name>
</gene>
<keyword evidence="2" id="KW-1185">Reference proteome</keyword>
<proteinExistence type="predicted"/>
<evidence type="ECO:0000313" key="2">
    <source>
        <dbReference type="Proteomes" id="UP000076715"/>
    </source>
</evidence>
<sequence>MKNEIYDIHEELNNAFYDLKAEVLVSEIEEKTSVSEEDIVISNQSTFNRSYRRDVTDIKLVHPKKHKDLLQFNLARNGIYDLLPEGVFHTPTSDSSSYPSFRKQQKKEETDARLLFSPIENELFHQRVKIEKNEKAIEQNFTSLKDKFLLDFWKIDSSIPKKYASKLIRLLPYAHQISGNLELTFLGLEKILETNIRFKKTFRTRTIKTNAFSDNRLGVDFVLHQEKLRIQQPLLVVTIMPNDKNEIQKFLQKQGLLDFVLVFYKYFIPVEFEIETNFEVNKKEGFIIDQTKGSFLGMSTQL</sequence>
<dbReference type="EMBL" id="LQRT01000046">
    <property type="protein sequence ID" value="KZS38933.1"/>
    <property type="molecule type" value="Genomic_DNA"/>
</dbReference>
<comment type="caution">
    <text evidence="1">The sequence shown here is derived from an EMBL/GenBank/DDBJ whole genome shotgun (WGS) entry which is preliminary data.</text>
</comment>
<dbReference type="RefSeq" id="WP_066318896.1">
    <property type="nucleotide sequence ID" value="NZ_LQRT01000046.1"/>
</dbReference>
<evidence type="ECO:0000313" key="1">
    <source>
        <dbReference type="EMBL" id="KZS38933.1"/>
    </source>
</evidence>